<dbReference type="GO" id="GO:0016052">
    <property type="term" value="P:carbohydrate catabolic process"/>
    <property type="evidence" value="ECO:0007669"/>
    <property type="project" value="TreeGrafter"/>
</dbReference>
<dbReference type="InterPro" id="IPR018110">
    <property type="entry name" value="Mandel_Rmase/mucon_lact_enz_CS"/>
</dbReference>
<dbReference type="PANTHER" id="PTHR13794">
    <property type="entry name" value="ENOLASE SUPERFAMILY, MANDELATE RACEMASE"/>
    <property type="match status" value="1"/>
</dbReference>
<accession>A0A261R1S2</accession>
<dbReference type="GO" id="GO:0016836">
    <property type="term" value="F:hydro-lyase activity"/>
    <property type="evidence" value="ECO:0007669"/>
    <property type="project" value="TreeGrafter"/>
</dbReference>
<comment type="cofactor">
    <cofactor evidence="1">
        <name>Mg(2+)</name>
        <dbReference type="ChEBI" id="CHEBI:18420"/>
    </cofactor>
</comment>
<feature type="domain" description="Mandelate racemase/muconate lactonizing enzyme C-terminal" evidence="4">
    <location>
        <begin position="146"/>
        <end position="243"/>
    </location>
</feature>
<protein>
    <recommendedName>
        <fullName evidence="4">Mandelate racemase/muconate lactonizing enzyme C-terminal domain-containing protein</fullName>
    </recommendedName>
</protein>
<dbReference type="SFLD" id="SFLDG00179">
    <property type="entry name" value="mandelate_racemase"/>
    <property type="match status" value="1"/>
</dbReference>
<evidence type="ECO:0000256" key="2">
    <source>
        <dbReference type="ARBA" id="ARBA00022723"/>
    </source>
</evidence>
<gene>
    <name evidence="5" type="ORF">CAL26_14845</name>
</gene>
<dbReference type="CDD" id="cd03316">
    <property type="entry name" value="MR_like"/>
    <property type="match status" value="1"/>
</dbReference>
<dbReference type="SUPFAM" id="SSF51604">
    <property type="entry name" value="Enolase C-terminal domain-like"/>
    <property type="match status" value="1"/>
</dbReference>
<dbReference type="SUPFAM" id="SSF54826">
    <property type="entry name" value="Enolase N-terminal domain-like"/>
    <property type="match status" value="1"/>
</dbReference>
<organism evidence="5 6">
    <name type="scientific">Bordetella genomosp. 9</name>
    <dbReference type="NCBI Taxonomy" id="1416803"/>
    <lineage>
        <taxon>Bacteria</taxon>
        <taxon>Pseudomonadati</taxon>
        <taxon>Pseudomonadota</taxon>
        <taxon>Betaproteobacteria</taxon>
        <taxon>Burkholderiales</taxon>
        <taxon>Alcaligenaceae</taxon>
        <taxon>Bordetella</taxon>
    </lineage>
</organism>
<dbReference type="Gene3D" id="3.30.390.10">
    <property type="entry name" value="Enolase-like, N-terminal domain"/>
    <property type="match status" value="1"/>
</dbReference>
<name>A0A261R1S2_9BORD</name>
<dbReference type="PROSITE" id="PS00909">
    <property type="entry name" value="MR_MLE_2"/>
    <property type="match status" value="1"/>
</dbReference>
<dbReference type="AlphaFoldDB" id="A0A261R1S2"/>
<evidence type="ECO:0000256" key="1">
    <source>
        <dbReference type="ARBA" id="ARBA00001946"/>
    </source>
</evidence>
<dbReference type="InterPro" id="IPR029017">
    <property type="entry name" value="Enolase-like_N"/>
</dbReference>
<dbReference type="Pfam" id="PF02746">
    <property type="entry name" value="MR_MLE_N"/>
    <property type="match status" value="1"/>
</dbReference>
<dbReference type="EMBL" id="NEVJ01000003">
    <property type="protein sequence ID" value="OZI18946.1"/>
    <property type="molecule type" value="Genomic_DNA"/>
</dbReference>
<proteinExistence type="predicted"/>
<comment type="caution">
    <text evidence="5">The sequence shown here is derived from an EMBL/GenBank/DDBJ whole genome shotgun (WGS) entry which is preliminary data.</text>
</comment>
<dbReference type="SMART" id="SM00922">
    <property type="entry name" value="MR_MLE"/>
    <property type="match status" value="1"/>
</dbReference>
<dbReference type="Pfam" id="PF13378">
    <property type="entry name" value="MR_MLE_C"/>
    <property type="match status" value="1"/>
</dbReference>
<keyword evidence="3" id="KW-0460">Magnesium</keyword>
<keyword evidence="6" id="KW-1185">Reference proteome</keyword>
<dbReference type="InterPro" id="IPR013342">
    <property type="entry name" value="Mandelate_racemase_C"/>
</dbReference>
<dbReference type="InterPro" id="IPR046945">
    <property type="entry name" value="RHMD-like"/>
</dbReference>
<evidence type="ECO:0000256" key="3">
    <source>
        <dbReference type="ARBA" id="ARBA00022842"/>
    </source>
</evidence>
<dbReference type="RefSeq" id="WP_094847627.1">
    <property type="nucleotide sequence ID" value="NZ_NEVJ01000003.1"/>
</dbReference>
<evidence type="ECO:0000259" key="4">
    <source>
        <dbReference type="SMART" id="SM00922"/>
    </source>
</evidence>
<dbReference type="Proteomes" id="UP000216857">
    <property type="component" value="Unassembled WGS sequence"/>
</dbReference>
<dbReference type="PANTHER" id="PTHR13794:SF58">
    <property type="entry name" value="MITOCHONDRIAL ENOLASE SUPERFAMILY MEMBER 1"/>
    <property type="match status" value="1"/>
</dbReference>
<dbReference type="Gene3D" id="3.20.20.120">
    <property type="entry name" value="Enolase-like C-terminal domain"/>
    <property type="match status" value="1"/>
</dbReference>
<dbReference type="InterPro" id="IPR013341">
    <property type="entry name" value="Mandelate_racemase_N_dom"/>
</dbReference>
<dbReference type="InterPro" id="IPR036849">
    <property type="entry name" value="Enolase-like_C_sf"/>
</dbReference>
<evidence type="ECO:0000313" key="5">
    <source>
        <dbReference type="EMBL" id="OZI18946.1"/>
    </source>
</evidence>
<dbReference type="SFLD" id="SFLDS00001">
    <property type="entry name" value="Enolase"/>
    <property type="match status" value="1"/>
</dbReference>
<dbReference type="GO" id="GO:0000287">
    <property type="term" value="F:magnesium ion binding"/>
    <property type="evidence" value="ECO:0007669"/>
    <property type="project" value="TreeGrafter"/>
</dbReference>
<sequence length="365" mass="39658">MKITHLDLKVVSIPLPTPIPSARIVIKTADCVLVTLHTDEGATGEGMVFTLNGHRLSVLHETLRSLEPLVIGLDPAMSAAFWQRAWADIAFLGHRGATVVGMSGIDMALWDLRGKQAGLNVSRLIGACRDTLPIYRSGSLRLSSTIDQLQAEAAGFVKDGYRAMKMSLGKPAIQEDVDRVRAVRQAIGPGIRLMADCNQQFTPDRAIRLGRRLEEFELGWIEEPVPYHDHAGEAAVAAALDTPIASGESEYARFGMLDMLQRKSADILMPDLQRMGGPTEFLKVAHVAEVFNTPISPHLFTEMSLSLAAALPNAMIVEHMPWFAPLYGAPIELDADGNVKVPTAPGWGYAFDPDAVARFATGNSR</sequence>
<dbReference type="GO" id="GO:0009063">
    <property type="term" value="P:amino acid catabolic process"/>
    <property type="evidence" value="ECO:0007669"/>
    <property type="project" value="InterPro"/>
</dbReference>
<keyword evidence="2" id="KW-0479">Metal-binding</keyword>
<dbReference type="OrthoDB" id="8609034at2"/>
<dbReference type="InterPro" id="IPR029065">
    <property type="entry name" value="Enolase_C-like"/>
</dbReference>
<evidence type="ECO:0000313" key="6">
    <source>
        <dbReference type="Proteomes" id="UP000216857"/>
    </source>
</evidence>
<reference evidence="5" key="1">
    <citation type="submission" date="2017-05" db="EMBL/GenBank/DDBJ databases">
        <title>Complete and WGS of Bordetella genogroups.</title>
        <authorList>
            <person name="Spilker T."/>
            <person name="Lipuma J."/>
        </authorList>
    </citation>
    <scope>NUCLEOTIDE SEQUENCE</scope>
    <source>
        <strain evidence="5">AU21707</strain>
    </source>
</reference>